<accession>A0A0J1BD16</accession>
<proteinExistence type="predicted"/>
<feature type="compositionally biased region" description="Basic and acidic residues" evidence="1">
    <location>
        <begin position="20"/>
        <end position="33"/>
    </location>
</feature>
<reference evidence="2" key="1">
    <citation type="submission" date="2015-05" db="EMBL/GenBank/DDBJ databases">
        <title>Permanent draft genome of Rhodopirellula islandicus K833.</title>
        <authorList>
            <person name="Kizina J."/>
            <person name="Richter M."/>
            <person name="Glockner F.O."/>
            <person name="Harder J."/>
        </authorList>
    </citation>
    <scope>NUCLEOTIDE SEQUENCE [LARGE SCALE GENOMIC DNA]</scope>
    <source>
        <strain evidence="2">K833</strain>
    </source>
</reference>
<organism evidence="2 3">
    <name type="scientific">Rhodopirellula islandica</name>
    <dbReference type="NCBI Taxonomy" id="595434"/>
    <lineage>
        <taxon>Bacteria</taxon>
        <taxon>Pseudomonadati</taxon>
        <taxon>Planctomycetota</taxon>
        <taxon>Planctomycetia</taxon>
        <taxon>Pirellulales</taxon>
        <taxon>Pirellulaceae</taxon>
        <taxon>Rhodopirellula</taxon>
    </lineage>
</organism>
<name>A0A0J1BD16_RHOIS</name>
<feature type="region of interest" description="Disordered" evidence="1">
    <location>
        <begin position="1"/>
        <end position="35"/>
    </location>
</feature>
<evidence type="ECO:0000313" key="2">
    <source>
        <dbReference type="EMBL" id="KLU04507.1"/>
    </source>
</evidence>
<keyword evidence="3" id="KW-1185">Reference proteome</keyword>
<dbReference type="EMBL" id="LECT01000028">
    <property type="protein sequence ID" value="KLU04507.1"/>
    <property type="molecule type" value="Genomic_DNA"/>
</dbReference>
<sequence length="47" mass="5086">MADWLNRPLPSPGNGNRGNVKGDGEPNERDFAPQRHSAVVGWIGMIA</sequence>
<dbReference type="STRING" id="595434.RISK_003561"/>
<protein>
    <submittedName>
        <fullName evidence="2">Uncharacterized protein</fullName>
    </submittedName>
</protein>
<dbReference type="Proteomes" id="UP000036367">
    <property type="component" value="Unassembled WGS sequence"/>
</dbReference>
<comment type="caution">
    <text evidence="2">The sequence shown here is derived from an EMBL/GenBank/DDBJ whole genome shotgun (WGS) entry which is preliminary data.</text>
</comment>
<gene>
    <name evidence="2" type="ORF">RISK_003561</name>
</gene>
<evidence type="ECO:0000313" key="3">
    <source>
        <dbReference type="Proteomes" id="UP000036367"/>
    </source>
</evidence>
<evidence type="ECO:0000256" key="1">
    <source>
        <dbReference type="SAM" id="MobiDB-lite"/>
    </source>
</evidence>
<dbReference type="AlphaFoldDB" id="A0A0J1BD16"/>